<dbReference type="EMBL" id="JBHSAX010000003">
    <property type="protein sequence ID" value="MFC3961047.1"/>
    <property type="molecule type" value="Genomic_DNA"/>
</dbReference>
<evidence type="ECO:0000313" key="7">
    <source>
        <dbReference type="Proteomes" id="UP001595696"/>
    </source>
</evidence>
<proteinExistence type="inferred from homology"/>
<sequence length="468" mass="50440">MTAAPTPPAPVDLNHNPHLSGVFAPQRREVSVAELPVTGVLPADLNGTYFRNGPNPRFDPIGTFVYPLDGDAMVHRVTLRDGAASYANRFVRTPMVVAEERAGHAIWAGITDLYTPGPELVGPELAGTSRELPDINVVAHAGKLLAMAESEQPYRLDPGDLATLGRDDCAGAMALGSTAHPKLDPRTGELVLFTYRLEPPYLAWSVVAPDGGLRRAPTPVDGVDEPIMVHDMALTERYIVLFLGPLIFDIPGMLNGGSLLDWRPGNGTGIALIPRDGSPVRWSHTEPFWVWHFANAHDDEQGRVVVDYVRWSYPGGLAEVAEEQRGGVERAVIDPESGAVRRTVLSDRFVEFPRIDDRLISRPHGTVATVSSGPGRNALVFLDPERDTEKVWNAGDLAVGEPVFLPGAEHDYWGAIATDPGDMSSRFHVLSAEDPAAGPIASIQLPQRVPAGLHGAWVGADSDVLDPP</sequence>
<dbReference type="InterPro" id="IPR004294">
    <property type="entry name" value="Carotenoid_Oase"/>
</dbReference>
<evidence type="ECO:0000256" key="5">
    <source>
        <dbReference type="RuleBase" id="RU364048"/>
    </source>
</evidence>
<dbReference type="Pfam" id="PF03055">
    <property type="entry name" value="RPE65"/>
    <property type="match status" value="1"/>
</dbReference>
<organism evidence="6 7">
    <name type="scientific">Nocardia jiangsuensis</name>
    <dbReference type="NCBI Taxonomy" id="1691563"/>
    <lineage>
        <taxon>Bacteria</taxon>
        <taxon>Bacillati</taxon>
        <taxon>Actinomycetota</taxon>
        <taxon>Actinomycetes</taxon>
        <taxon>Mycobacteriales</taxon>
        <taxon>Nocardiaceae</taxon>
        <taxon>Nocardia</taxon>
    </lineage>
</organism>
<dbReference type="PANTHER" id="PTHR10543:SF89">
    <property type="entry name" value="CAROTENOID 9,10(9',10')-CLEAVAGE DIOXYGENASE 1"/>
    <property type="match status" value="1"/>
</dbReference>
<comment type="similarity">
    <text evidence="1 5">Belongs to the carotenoid oxygenase family.</text>
</comment>
<comment type="cofactor">
    <cofactor evidence="5">
        <name>Fe(2+)</name>
        <dbReference type="ChEBI" id="CHEBI:29033"/>
    </cofactor>
    <text evidence="5">Binds 1 Fe(2+) ion per subunit.</text>
</comment>
<keyword evidence="2 5" id="KW-0479">Metal-binding</keyword>
<keyword evidence="4 5" id="KW-0408">Iron</keyword>
<evidence type="ECO:0000256" key="3">
    <source>
        <dbReference type="ARBA" id="ARBA00023002"/>
    </source>
</evidence>
<dbReference type="PANTHER" id="PTHR10543">
    <property type="entry name" value="BETA-CAROTENE DIOXYGENASE"/>
    <property type="match status" value="1"/>
</dbReference>
<gene>
    <name evidence="6" type="ORF">ACFO0B_03485</name>
</gene>
<dbReference type="RefSeq" id="WP_378610806.1">
    <property type="nucleotide sequence ID" value="NZ_JBHSAX010000003.1"/>
</dbReference>
<protein>
    <recommendedName>
        <fullName evidence="5">Dioxygenase</fullName>
        <ecNumber evidence="5">1.13.11.-</ecNumber>
    </recommendedName>
</protein>
<comment type="caution">
    <text evidence="6">The sequence shown here is derived from an EMBL/GenBank/DDBJ whole genome shotgun (WGS) entry which is preliminary data.</text>
</comment>
<name>A0ABV8DLX2_9NOCA</name>
<dbReference type="Proteomes" id="UP001595696">
    <property type="component" value="Unassembled WGS sequence"/>
</dbReference>
<evidence type="ECO:0000256" key="2">
    <source>
        <dbReference type="ARBA" id="ARBA00022723"/>
    </source>
</evidence>
<evidence type="ECO:0000313" key="6">
    <source>
        <dbReference type="EMBL" id="MFC3961047.1"/>
    </source>
</evidence>
<evidence type="ECO:0000256" key="1">
    <source>
        <dbReference type="ARBA" id="ARBA00006787"/>
    </source>
</evidence>
<keyword evidence="7" id="KW-1185">Reference proteome</keyword>
<dbReference type="EC" id="1.13.11.-" evidence="5"/>
<keyword evidence="5" id="KW-0223">Dioxygenase</keyword>
<accession>A0ABV8DLX2</accession>
<keyword evidence="3 5" id="KW-0560">Oxidoreductase</keyword>
<evidence type="ECO:0000256" key="4">
    <source>
        <dbReference type="ARBA" id="ARBA00023004"/>
    </source>
</evidence>
<reference evidence="7" key="1">
    <citation type="journal article" date="2019" name="Int. J. Syst. Evol. Microbiol.">
        <title>The Global Catalogue of Microorganisms (GCM) 10K type strain sequencing project: providing services to taxonomists for standard genome sequencing and annotation.</title>
        <authorList>
            <consortium name="The Broad Institute Genomics Platform"/>
            <consortium name="The Broad Institute Genome Sequencing Center for Infectious Disease"/>
            <person name="Wu L."/>
            <person name="Ma J."/>
        </authorList>
    </citation>
    <scope>NUCLEOTIDE SEQUENCE [LARGE SCALE GENOMIC DNA]</scope>
    <source>
        <strain evidence="7">CGMCC 4.7330</strain>
    </source>
</reference>